<gene>
    <name evidence="1" type="ORF">B0681_09470</name>
</gene>
<dbReference type="EMBL" id="MUYV01000013">
    <property type="protein sequence ID" value="OOS23491.1"/>
    <property type="molecule type" value="Genomic_DNA"/>
</dbReference>
<dbReference type="AlphaFoldDB" id="A0A1T0CMV2"/>
<protein>
    <submittedName>
        <fullName evidence="1">Uncharacterized protein</fullName>
    </submittedName>
</protein>
<organism evidence="1 2">
    <name type="scientific">Moraxella porci DSM 25326</name>
    <dbReference type="NCBI Taxonomy" id="573983"/>
    <lineage>
        <taxon>Bacteria</taxon>
        <taxon>Pseudomonadati</taxon>
        <taxon>Pseudomonadota</taxon>
        <taxon>Gammaproteobacteria</taxon>
        <taxon>Moraxellales</taxon>
        <taxon>Moraxellaceae</taxon>
        <taxon>Moraxella</taxon>
    </lineage>
</organism>
<accession>A0A1T0CMV2</accession>
<proteinExistence type="predicted"/>
<evidence type="ECO:0000313" key="1">
    <source>
        <dbReference type="EMBL" id="OOS23491.1"/>
    </source>
</evidence>
<dbReference type="STRING" id="573983.B0681_09470"/>
<name>A0A1T0CMV2_9GAMM</name>
<evidence type="ECO:0000313" key="2">
    <source>
        <dbReference type="Proteomes" id="UP000190683"/>
    </source>
</evidence>
<dbReference type="Proteomes" id="UP000190683">
    <property type="component" value="Unassembled WGS sequence"/>
</dbReference>
<comment type="caution">
    <text evidence="1">The sequence shown here is derived from an EMBL/GenBank/DDBJ whole genome shotgun (WGS) entry which is preliminary data.</text>
</comment>
<dbReference type="RefSeq" id="WP_078318484.1">
    <property type="nucleotide sequence ID" value="NZ_MUYV01000013.1"/>
</dbReference>
<sequence>MIDPFKNDNQVLNIGGLCIENSLDSIQIYGELIIRPDQDGLTQAKALHEFAQALILALEQPITAQDHSASPSPERIDNPFA</sequence>
<reference evidence="1 2" key="1">
    <citation type="submission" date="2017-02" db="EMBL/GenBank/DDBJ databases">
        <title>Draft genome sequence of Moraxella porci CCUG 54912T type strain.</title>
        <authorList>
            <person name="Salva-Serra F."/>
            <person name="Engstrom-Jakobsson H."/>
            <person name="Thorell K."/>
            <person name="Jaen-Luchoro D."/>
            <person name="Gonzales-Siles L."/>
            <person name="Karlsson R."/>
            <person name="Yazdan S."/>
            <person name="Boulund F."/>
            <person name="Johnning A."/>
            <person name="Engstrand L."/>
            <person name="Kristiansson E."/>
            <person name="Moore E."/>
        </authorList>
    </citation>
    <scope>NUCLEOTIDE SEQUENCE [LARGE SCALE GENOMIC DNA]</scope>
    <source>
        <strain evidence="1 2">CCUG 54912</strain>
    </source>
</reference>
<keyword evidence="2" id="KW-1185">Reference proteome</keyword>